<feature type="compositionally biased region" description="Polar residues" evidence="1">
    <location>
        <begin position="14"/>
        <end position="31"/>
    </location>
</feature>
<name>A0A067KY17_JATCU</name>
<accession>A0A067KY17</accession>
<evidence type="ECO:0000313" key="2">
    <source>
        <dbReference type="EMBL" id="KDP41062.1"/>
    </source>
</evidence>
<proteinExistence type="predicted"/>
<protein>
    <submittedName>
        <fullName evidence="2">Uncharacterized protein</fullName>
    </submittedName>
</protein>
<reference evidence="2 3" key="1">
    <citation type="journal article" date="2014" name="PLoS ONE">
        <title>Global Analysis of Gene Expression Profiles in Physic Nut (Jatropha curcas L.) Seedlings Exposed to Salt Stress.</title>
        <authorList>
            <person name="Zhang L."/>
            <person name="Zhang C."/>
            <person name="Wu P."/>
            <person name="Chen Y."/>
            <person name="Li M."/>
            <person name="Jiang H."/>
            <person name="Wu G."/>
        </authorList>
    </citation>
    <scope>NUCLEOTIDE SEQUENCE [LARGE SCALE GENOMIC DNA]</scope>
    <source>
        <strain evidence="3">cv. GZQX0401</strain>
        <tissue evidence="2">Young leaves</tissue>
    </source>
</reference>
<evidence type="ECO:0000313" key="3">
    <source>
        <dbReference type="Proteomes" id="UP000027138"/>
    </source>
</evidence>
<sequence length="59" mass="6357">MNHLLCSKGGHITVSGTGTVSSNWSRTGTGPNRNRNRRFSVRFHKTGRNRIGTAGSSAD</sequence>
<feature type="region of interest" description="Disordered" evidence="1">
    <location>
        <begin position="1"/>
        <end position="36"/>
    </location>
</feature>
<keyword evidence="3" id="KW-1185">Reference proteome</keyword>
<gene>
    <name evidence="2" type="ORF">JCGZ_03168</name>
</gene>
<dbReference type="AlphaFoldDB" id="A0A067KY17"/>
<dbReference type="EMBL" id="KK914323">
    <property type="protein sequence ID" value="KDP41062.1"/>
    <property type="molecule type" value="Genomic_DNA"/>
</dbReference>
<dbReference type="Proteomes" id="UP000027138">
    <property type="component" value="Unassembled WGS sequence"/>
</dbReference>
<evidence type="ECO:0000256" key="1">
    <source>
        <dbReference type="SAM" id="MobiDB-lite"/>
    </source>
</evidence>
<organism evidence="2 3">
    <name type="scientific">Jatropha curcas</name>
    <name type="common">Barbados nut</name>
    <dbReference type="NCBI Taxonomy" id="180498"/>
    <lineage>
        <taxon>Eukaryota</taxon>
        <taxon>Viridiplantae</taxon>
        <taxon>Streptophyta</taxon>
        <taxon>Embryophyta</taxon>
        <taxon>Tracheophyta</taxon>
        <taxon>Spermatophyta</taxon>
        <taxon>Magnoliopsida</taxon>
        <taxon>eudicotyledons</taxon>
        <taxon>Gunneridae</taxon>
        <taxon>Pentapetalae</taxon>
        <taxon>rosids</taxon>
        <taxon>fabids</taxon>
        <taxon>Malpighiales</taxon>
        <taxon>Euphorbiaceae</taxon>
        <taxon>Crotonoideae</taxon>
        <taxon>Jatropheae</taxon>
        <taxon>Jatropha</taxon>
    </lineage>
</organism>